<keyword evidence="2" id="KW-1185">Reference proteome</keyword>
<proteinExistence type="predicted"/>
<dbReference type="KEGG" id="vg:65246999"/>
<dbReference type="EMBL" id="MK039135">
    <property type="protein sequence ID" value="QBO55992.1"/>
    <property type="molecule type" value="Genomic_DNA"/>
</dbReference>
<dbReference type="RefSeq" id="YP_010088036.1">
    <property type="nucleotide sequence ID" value="NC_055614.1"/>
</dbReference>
<dbReference type="GeneID" id="65246999"/>
<name>A0A482G2Z7_9VIRU</name>
<dbReference type="Proteomes" id="UP000682363">
    <property type="component" value="Genome"/>
</dbReference>
<evidence type="ECO:0000313" key="1">
    <source>
        <dbReference type="EMBL" id="QBO55992.1"/>
    </source>
</evidence>
<sequence>MSSLRSEHTSEDICRRFEIKQLQYRQDVFWNTYEDLLHFNEDIVGEFCKKHGRRVLKYPLMPAEAPCRLVHKQKTVYDIRVEDCIKCINEENNRRTTGVRRSDVNLRDLYDYGNYRYKVFY</sequence>
<organism evidence="1 2">
    <name type="scientific">Parsley severe stunt associated virus</name>
    <dbReference type="NCBI Taxonomy" id="2558055"/>
    <lineage>
        <taxon>Viruses</taxon>
        <taxon>Monodnaviria</taxon>
        <taxon>Shotokuvirae</taxon>
        <taxon>Cressdnaviricota</taxon>
        <taxon>Arfiviricetes</taxon>
        <taxon>Mulpavirales</taxon>
        <taxon>Nanoviridae</taxon>
        <taxon>Nanovirus</taxon>
        <taxon>Nanovirus petroselini</taxon>
    </lineage>
</organism>
<evidence type="ECO:0000313" key="2">
    <source>
        <dbReference type="Proteomes" id="UP000682363"/>
    </source>
</evidence>
<accession>A0A482G2Z7</accession>
<reference evidence="1" key="1">
    <citation type="submission" date="2018-10" db="EMBL/GenBank/DDBJ databases">
        <title>Identification of a novel nanovirus in parsley.</title>
        <authorList>
            <person name="Vetten H.J."/>
            <person name="Knierim D."/>
            <person name="Gronenborn B."/>
            <person name="Menzel W."/>
            <person name="Weichelt V."/>
            <person name="Maiberg V."/>
            <person name="Maiss E."/>
            <person name="Krenz B."/>
            <person name="Winter S."/>
        </authorList>
    </citation>
    <scope>NUCLEOTIDE SEQUENCE</scope>
    <source>
        <strain evidence="1">Pa21</strain>
    </source>
</reference>
<protein>
    <submittedName>
        <fullName evidence="1">U2 protein</fullName>
    </submittedName>
</protein>